<reference evidence="10 11" key="1">
    <citation type="journal article" date="2019" name="Nat. Med.">
        <title>A library of human gut bacterial isolates paired with longitudinal multiomics data enables mechanistic microbiome research.</title>
        <authorList>
            <person name="Poyet M."/>
            <person name="Groussin M."/>
            <person name="Gibbons S.M."/>
            <person name="Avila-Pacheco J."/>
            <person name="Jiang X."/>
            <person name="Kearney S.M."/>
            <person name="Perrotta A.R."/>
            <person name="Berdy B."/>
            <person name="Zhao S."/>
            <person name="Lieberman T.D."/>
            <person name="Swanson P.K."/>
            <person name="Smith M."/>
            <person name="Roesemann S."/>
            <person name="Alexander J.E."/>
            <person name="Rich S.A."/>
            <person name="Livny J."/>
            <person name="Vlamakis H."/>
            <person name="Clish C."/>
            <person name="Bullock K."/>
            <person name="Deik A."/>
            <person name="Scott J."/>
            <person name="Pierce K.A."/>
            <person name="Xavier R.J."/>
            <person name="Alm E.J."/>
        </authorList>
    </citation>
    <scope>NUCLEOTIDE SEQUENCE [LARGE SCALE GENOMIC DNA]</scope>
    <source>
        <strain evidence="10 11">BIOML-A1</strain>
    </source>
</reference>
<accession>A0A844DRY3</accession>
<dbReference type="EMBL" id="WKQN01000015">
    <property type="protein sequence ID" value="MSC64096.1"/>
    <property type="molecule type" value="Genomic_DNA"/>
</dbReference>
<feature type="transmembrane region" description="Helical" evidence="7">
    <location>
        <begin position="428"/>
        <end position="452"/>
    </location>
</feature>
<keyword evidence="4 7" id="KW-1133">Transmembrane helix</keyword>
<dbReference type="InterPro" id="IPR003838">
    <property type="entry name" value="ABC3_permease_C"/>
</dbReference>
<protein>
    <submittedName>
        <fullName evidence="10">FtsX-like permease family protein</fullName>
    </submittedName>
</protein>
<feature type="transmembrane region" description="Helical" evidence="7">
    <location>
        <begin position="709"/>
        <end position="726"/>
    </location>
</feature>
<dbReference type="Proteomes" id="UP000461506">
    <property type="component" value="Unassembled WGS sequence"/>
</dbReference>
<dbReference type="AlphaFoldDB" id="A0A844DRY3"/>
<keyword evidence="5 7" id="KW-0472">Membrane</keyword>
<feature type="transmembrane region" description="Helical" evidence="7">
    <location>
        <begin position="354"/>
        <end position="374"/>
    </location>
</feature>
<keyword evidence="2" id="KW-1003">Cell membrane</keyword>
<feature type="transmembrane region" description="Helical" evidence="7">
    <location>
        <begin position="319"/>
        <end position="342"/>
    </location>
</feature>
<keyword evidence="3 7" id="KW-0812">Transmembrane</keyword>
<evidence type="ECO:0000256" key="3">
    <source>
        <dbReference type="ARBA" id="ARBA00022692"/>
    </source>
</evidence>
<evidence type="ECO:0000256" key="5">
    <source>
        <dbReference type="ARBA" id="ARBA00023136"/>
    </source>
</evidence>
<dbReference type="PANTHER" id="PTHR30572">
    <property type="entry name" value="MEMBRANE COMPONENT OF TRANSPORTER-RELATED"/>
    <property type="match status" value="1"/>
</dbReference>
<evidence type="ECO:0000259" key="8">
    <source>
        <dbReference type="Pfam" id="PF02687"/>
    </source>
</evidence>
<gene>
    <name evidence="10" type="ORF">GKD95_12340</name>
</gene>
<dbReference type="InterPro" id="IPR050250">
    <property type="entry name" value="Macrolide_Exporter_MacB"/>
</dbReference>
<feature type="domain" description="MacB-like periplasmic core" evidence="9">
    <location>
        <begin position="26"/>
        <end position="218"/>
    </location>
</feature>
<dbReference type="Pfam" id="PF12704">
    <property type="entry name" value="MacB_PCD"/>
    <property type="match status" value="1"/>
</dbReference>
<dbReference type="PANTHER" id="PTHR30572:SF4">
    <property type="entry name" value="ABC TRANSPORTER PERMEASE YTRF"/>
    <property type="match status" value="1"/>
</dbReference>
<organism evidence="10 11">
    <name type="scientific">Faecalibacterium prausnitzii</name>
    <dbReference type="NCBI Taxonomy" id="853"/>
    <lineage>
        <taxon>Bacteria</taxon>
        <taxon>Bacillati</taxon>
        <taxon>Bacillota</taxon>
        <taxon>Clostridia</taxon>
        <taxon>Eubacteriales</taxon>
        <taxon>Oscillospiraceae</taxon>
        <taxon>Faecalibacterium</taxon>
    </lineage>
</organism>
<evidence type="ECO:0000256" key="2">
    <source>
        <dbReference type="ARBA" id="ARBA00022475"/>
    </source>
</evidence>
<sequence length="785" mass="85158">MRSTEMKSYLSLIPISAKVRRRQNRMTILCIVLAVFLVTAVFSMADMAIRMETSNQLNKNGNWHIMVKDISPETAAELAAQEDVAAFSAYSDINASLTENYFAGDKRAALVGADDAILQIFPGMQCSTAFPADGEVLVTANIRDWLDVTVGTAIPLTLPDGQTISLTVAGFNEDTSDANQYDAVVLVMNRSTFSQITAQVEESFETQYFIQFKPRTNLRQSIVNIENKYGISEEKISENTYLMALNASSNNDYIVGLYAVAAVLAGMVVLAGIFMITGSINSNVAQRTSYYGMLRCLGAGKNQVRMLVRLEALFWCKTAVPAGCVLGVVSTWGLCAFLRGFVGDEFSSLPVFGISPVGIVCGMVLGLVTVWFAASSPARRAAKASPITAATGNAVENAAASPCHARLFGSRAELSLGVSHATSSKKNLLLMTGSFALSILLFLSFSVLLRWVGFALDPLQPYAPDLSVGETSGQNVLDPVLVEQLEALPEVKHAFGRMFCPLPAEYQGKQGSIDLISYDTIQFGWAKKDLIGGTLPQEPEDGTYPVLTVFDKSNSLTVGDTIQLEDAKLTVVGVLDDSPFSSTDSPIVICTEETFHQLTGQNRYAVIDIQLKDTTADAAIAQIHTLLRDTLNKRVIFSNRIEGNRMIQSTYWAFHLVVYAFLIVIAGITILNIINSISMSVSARMKQYGILRAIGMDDAQLKRMISAEAGTYAVSGLVVGIALGLVLNRMLYTRLITHYFGAAWQVPWGCLAVIVIVVLAAVVLAVYNPVRRILMQPITATISEL</sequence>
<feature type="domain" description="ABC3 transporter permease C-terminal" evidence="8">
    <location>
        <begin position="263"/>
        <end position="386"/>
    </location>
</feature>
<feature type="domain" description="ABC3 transporter permease C-terminal" evidence="8">
    <location>
        <begin position="660"/>
        <end position="775"/>
    </location>
</feature>
<evidence type="ECO:0000313" key="11">
    <source>
        <dbReference type="Proteomes" id="UP000461506"/>
    </source>
</evidence>
<dbReference type="Pfam" id="PF02687">
    <property type="entry name" value="FtsX"/>
    <property type="match status" value="2"/>
</dbReference>
<feature type="transmembrane region" description="Helical" evidence="7">
    <location>
        <begin position="746"/>
        <end position="767"/>
    </location>
</feature>
<feature type="transmembrane region" description="Helical" evidence="7">
    <location>
        <begin position="651"/>
        <end position="674"/>
    </location>
</feature>
<evidence type="ECO:0000256" key="4">
    <source>
        <dbReference type="ARBA" id="ARBA00022989"/>
    </source>
</evidence>
<comment type="similarity">
    <text evidence="6">Belongs to the ABC-4 integral membrane protein family.</text>
</comment>
<name>A0A844DRY3_9FIRM</name>
<evidence type="ECO:0000256" key="6">
    <source>
        <dbReference type="ARBA" id="ARBA00038076"/>
    </source>
</evidence>
<dbReference type="InterPro" id="IPR025857">
    <property type="entry name" value="MacB_PCD"/>
</dbReference>
<dbReference type="GO" id="GO:0005886">
    <property type="term" value="C:plasma membrane"/>
    <property type="evidence" value="ECO:0007669"/>
    <property type="project" value="UniProtKB-SubCell"/>
</dbReference>
<comment type="subcellular location">
    <subcellularLocation>
        <location evidence="1">Cell membrane</location>
        <topology evidence="1">Multi-pass membrane protein</topology>
    </subcellularLocation>
</comment>
<dbReference type="GO" id="GO:0022857">
    <property type="term" value="F:transmembrane transporter activity"/>
    <property type="evidence" value="ECO:0007669"/>
    <property type="project" value="TreeGrafter"/>
</dbReference>
<evidence type="ECO:0000259" key="9">
    <source>
        <dbReference type="Pfam" id="PF12704"/>
    </source>
</evidence>
<comment type="caution">
    <text evidence="10">The sequence shown here is derived from an EMBL/GenBank/DDBJ whole genome shotgun (WGS) entry which is preliminary data.</text>
</comment>
<evidence type="ECO:0000256" key="7">
    <source>
        <dbReference type="SAM" id="Phobius"/>
    </source>
</evidence>
<evidence type="ECO:0000256" key="1">
    <source>
        <dbReference type="ARBA" id="ARBA00004651"/>
    </source>
</evidence>
<evidence type="ECO:0000313" key="10">
    <source>
        <dbReference type="EMBL" id="MSC64096.1"/>
    </source>
</evidence>
<proteinExistence type="inferred from homology"/>
<feature type="transmembrane region" description="Helical" evidence="7">
    <location>
        <begin position="253"/>
        <end position="277"/>
    </location>
</feature>